<dbReference type="SUPFAM" id="SSF50199">
    <property type="entry name" value="Staphylococcal nuclease"/>
    <property type="match status" value="1"/>
</dbReference>
<dbReference type="PROSITE" id="PS50830">
    <property type="entry name" value="TNASE_3"/>
    <property type="match status" value="1"/>
</dbReference>
<accession>A0A6C0CI64</accession>
<dbReference type="SMART" id="SM00318">
    <property type="entry name" value="SNc"/>
    <property type="match status" value="1"/>
</dbReference>
<dbReference type="Gene3D" id="2.40.50.90">
    <property type="match status" value="1"/>
</dbReference>
<dbReference type="InterPro" id="IPR035437">
    <property type="entry name" value="SNase_OB-fold_sf"/>
</dbReference>
<dbReference type="AlphaFoldDB" id="A0A6C0CI64"/>
<dbReference type="InterPro" id="IPR016071">
    <property type="entry name" value="Staphylococal_nuclease_OB-fold"/>
</dbReference>
<reference evidence="2" key="1">
    <citation type="journal article" date="2020" name="Nature">
        <title>Giant virus diversity and host interactions through global metagenomics.</title>
        <authorList>
            <person name="Schulz F."/>
            <person name="Roux S."/>
            <person name="Paez-Espino D."/>
            <person name="Jungbluth S."/>
            <person name="Walsh D.A."/>
            <person name="Denef V.J."/>
            <person name="McMahon K.D."/>
            <person name="Konstantinidis K.T."/>
            <person name="Eloe-Fadrosh E.A."/>
            <person name="Kyrpides N.C."/>
            <person name="Woyke T."/>
        </authorList>
    </citation>
    <scope>NUCLEOTIDE SEQUENCE</scope>
    <source>
        <strain evidence="2">GVMAG-M-3300021185-45</strain>
    </source>
</reference>
<protein>
    <recommendedName>
        <fullName evidence="1">TNase-like domain-containing protein</fullName>
    </recommendedName>
</protein>
<dbReference type="Pfam" id="PF00565">
    <property type="entry name" value="SNase"/>
    <property type="match status" value="1"/>
</dbReference>
<sequence length="157" mass="18124">MMWRSIFCCCREKIPDNLNPKELPLFIPPLKTGKVIKVYDGDTITIASRVPGLYNSPIYKFSVRLNGIDSPEMKGKNEEEKEIAVKARDALSGRIMGEEVRLENVQTEKYGRLLCDVYLGYCHLNKWMIDERYALEYDGGTKVIPKSWKKYHETGEV</sequence>
<name>A0A6C0CI64_9ZZZZ</name>
<organism evidence="2">
    <name type="scientific">viral metagenome</name>
    <dbReference type="NCBI Taxonomy" id="1070528"/>
    <lineage>
        <taxon>unclassified sequences</taxon>
        <taxon>metagenomes</taxon>
        <taxon>organismal metagenomes</taxon>
    </lineage>
</organism>
<dbReference type="EMBL" id="MN739429">
    <property type="protein sequence ID" value="QHT04466.1"/>
    <property type="molecule type" value="Genomic_DNA"/>
</dbReference>
<evidence type="ECO:0000313" key="2">
    <source>
        <dbReference type="EMBL" id="QHT04466.1"/>
    </source>
</evidence>
<proteinExistence type="predicted"/>
<evidence type="ECO:0000259" key="1">
    <source>
        <dbReference type="PROSITE" id="PS50830"/>
    </source>
</evidence>
<feature type="domain" description="TNase-like" evidence="1">
    <location>
        <begin position="29"/>
        <end position="134"/>
    </location>
</feature>